<protein>
    <submittedName>
        <fullName evidence="1">Uncharacterized protein</fullName>
    </submittedName>
</protein>
<dbReference type="Proteomes" id="UP000049127">
    <property type="component" value="Unassembled WGS sequence"/>
</dbReference>
<organism evidence="1 2">
    <name type="scientific">Paraclostridium sordellii</name>
    <name type="common">Clostridium sordellii</name>
    <dbReference type="NCBI Taxonomy" id="1505"/>
    <lineage>
        <taxon>Bacteria</taxon>
        <taxon>Bacillati</taxon>
        <taxon>Bacillota</taxon>
        <taxon>Clostridia</taxon>
        <taxon>Peptostreptococcales</taxon>
        <taxon>Peptostreptococcaceae</taxon>
        <taxon>Paraclostridium</taxon>
    </lineage>
</organism>
<evidence type="ECO:0000313" key="1">
    <source>
        <dbReference type="EMBL" id="CEP41892.1"/>
    </source>
</evidence>
<evidence type="ECO:0000313" key="2">
    <source>
        <dbReference type="Proteomes" id="UP000049127"/>
    </source>
</evidence>
<dbReference type="AlphaFoldDB" id="A0A0C7EAE8"/>
<proteinExistence type="predicted"/>
<gene>
    <name evidence="1" type="ORF">R28058_33011</name>
</gene>
<reference evidence="1 2" key="1">
    <citation type="submission" date="2015-01" db="EMBL/GenBank/DDBJ databases">
        <authorList>
            <person name="Aslett A.Martin."/>
            <person name="De Silva Nishadi"/>
        </authorList>
    </citation>
    <scope>NUCLEOTIDE SEQUENCE [LARGE SCALE GENOMIC DNA]</scope>
    <source>
        <strain evidence="1 2">R28058</strain>
    </source>
</reference>
<sequence length="57" mass="6471">MINSINLKVPKITNDLKKSITEFLELNNCLDTISHSIEVANYAKDISCRYSIRSELA</sequence>
<dbReference type="RefSeq" id="WP_206541525.1">
    <property type="nucleotide sequence ID" value="NZ_CDNF01000002.1"/>
</dbReference>
<accession>A0A0C7EAE8</accession>
<dbReference type="EMBL" id="CEKZ01000027">
    <property type="protein sequence ID" value="CEP41892.1"/>
    <property type="molecule type" value="Genomic_DNA"/>
</dbReference>
<name>A0A0C7EAE8_PARSO</name>